<dbReference type="InterPro" id="IPR031409">
    <property type="entry name" value="Darcynin"/>
</dbReference>
<dbReference type="EMBL" id="JBHSKJ010000005">
    <property type="protein sequence ID" value="MFC5145159.1"/>
    <property type="molecule type" value="Genomic_DNA"/>
</dbReference>
<sequence>MRYTIVLSYAFSPAWLRLSRDERNALREQCIQPVLAEYADRVSARFFDAEAFHARHTDFALLETADLQAYYHLVEELRDTPLIGDGYLAFTDIRIGIEDGYRTFEAPATRELATRELAVPAP</sequence>
<reference evidence="3" key="1">
    <citation type="journal article" date="2019" name="Int. J. Syst. Evol. Microbiol.">
        <title>The Global Catalogue of Microorganisms (GCM) 10K type strain sequencing project: providing services to taxonomists for standard genome sequencing and annotation.</title>
        <authorList>
            <consortium name="The Broad Institute Genomics Platform"/>
            <consortium name="The Broad Institute Genome Sequencing Center for Infectious Disease"/>
            <person name="Wu L."/>
            <person name="Ma J."/>
        </authorList>
    </citation>
    <scope>NUCLEOTIDE SEQUENCE [LARGE SCALE GENOMIC DNA]</scope>
    <source>
        <strain evidence="3">CGMCC 4.1641</strain>
    </source>
</reference>
<organism evidence="2 3">
    <name type="scientific">Streptomyces aureoversilis</name>
    <dbReference type="NCBI Taxonomy" id="67277"/>
    <lineage>
        <taxon>Bacteria</taxon>
        <taxon>Bacillati</taxon>
        <taxon>Actinomycetota</taxon>
        <taxon>Actinomycetes</taxon>
        <taxon>Kitasatosporales</taxon>
        <taxon>Streptomycetaceae</taxon>
        <taxon>Streptomyces</taxon>
    </lineage>
</organism>
<comment type="similarity">
    <text evidence="1">Belongs to the darcynin family.</text>
</comment>
<evidence type="ECO:0000256" key="1">
    <source>
        <dbReference type="ARBA" id="ARBA00006869"/>
    </source>
</evidence>
<dbReference type="Proteomes" id="UP001596222">
    <property type="component" value="Unassembled WGS sequence"/>
</dbReference>
<dbReference type="RefSeq" id="WP_382039571.1">
    <property type="nucleotide sequence ID" value="NZ_JBHSKJ010000005.1"/>
</dbReference>
<comment type="caution">
    <text evidence="2">The sequence shown here is derived from an EMBL/GenBank/DDBJ whole genome shotgun (WGS) entry which is preliminary data.</text>
</comment>
<evidence type="ECO:0000313" key="2">
    <source>
        <dbReference type="EMBL" id="MFC5145159.1"/>
    </source>
</evidence>
<evidence type="ECO:0000313" key="3">
    <source>
        <dbReference type="Proteomes" id="UP001596222"/>
    </source>
</evidence>
<protein>
    <submittedName>
        <fullName evidence="2">Darcynin family protein</fullName>
    </submittedName>
</protein>
<dbReference type="Pfam" id="PF17074">
    <property type="entry name" value="Darcynin"/>
    <property type="match status" value="1"/>
</dbReference>
<accession>A0ABV9ZUR1</accession>
<name>A0ABV9ZUR1_9ACTN</name>
<keyword evidence="3" id="KW-1185">Reference proteome</keyword>
<proteinExistence type="inferred from homology"/>
<gene>
    <name evidence="2" type="ORF">ACFPP6_10810</name>
</gene>